<keyword evidence="2 6" id="KW-0238">DNA-binding</keyword>
<feature type="domain" description="Response regulatory" evidence="5">
    <location>
        <begin position="2"/>
        <end position="115"/>
    </location>
</feature>
<evidence type="ECO:0000259" key="4">
    <source>
        <dbReference type="PROSITE" id="PS50043"/>
    </source>
</evidence>
<dbReference type="GO" id="GO:0003677">
    <property type="term" value="F:DNA binding"/>
    <property type="evidence" value="ECO:0007669"/>
    <property type="project" value="UniProtKB-KW"/>
</dbReference>
<dbReference type="InterPro" id="IPR016032">
    <property type="entry name" value="Sig_transdc_resp-reg_C-effctor"/>
</dbReference>
<dbReference type="InterPro" id="IPR001789">
    <property type="entry name" value="Sig_transdc_resp-reg_receiver"/>
</dbReference>
<keyword evidence="7" id="KW-1185">Reference proteome</keyword>
<name>A0A7W7CFR0_9PSEU</name>
<dbReference type="PANTHER" id="PTHR43214:SF43">
    <property type="entry name" value="TWO-COMPONENT RESPONSE REGULATOR"/>
    <property type="match status" value="1"/>
</dbReference>
<dbReference type="InterPro" id="IPR058245">
    <property type="entry name" value="NreC/VraR/RcsB-like_REC"/>
</dbReference>
<sequence length="200" mass="21364">MSVLVVDDHPVTREGVRAGLARAGHTVLEAGDLAAARDAVRAHRPSVVLLDLHLGGDDGVDLVGELRADRPDTRILVLSQAPLSEVLRAIRAGAHGYVAKSAPSAELAAAVIAVCSGPVFPAELAAAIVAEADRPRLTARELDVLRCLAKSYDNREIAEELGIALRTVHRHLDAVRDKLGTRRRSQLIRLAGQWLQGQRG</sequence>
<evidence type="ECO:0000313" key="6">
    <source>
        <dbReference type="EMBL" id="MBB4680395.1"/>
    </source>
</evidence>
<evidence type="ECO:0000256" key="2">
    <source>
        <dbReference type="ARBA" id="ARBA00023125"/>
    </source>
</evidence>
<dbReference type="EMBL" id="JACHMH010000001">
    <property type="protein sequence ID" value="MBB4680395.1"/>
    <property type="molecule type" value="Genomic_DNA"/>
</dbReference>
<dbReference type="SUPFAM" id="SSF52172">
    <property type="entry name" value="CheY-like"/>
    <property type="match status" value="1"/>
</dbReference>
<evidence type="ECO:0000256" key="1">
    <source>
        <dbReference type="ARBA" id="ARBA00022553"/>
    </source>
</evidence>
<keyword evidence="1 3" id="KW-0597">Phosphoprotein</keyword>
<dbReference type="PANTHER" id="PTHR43214">
    <property type="entry name" value="TWO-COMPONENT RESPONSE REGULATOR"/>
    <property type="match status" value="1"/>
</dbReference>
<dbReference type="CDD" id="cd06170">
    <property type="entry name" value="LuxR_C_like"/>
    <property type="match status" value="1"/>
</dbReference>
<dbReference type="PROSITE" id="PS50043">
    <property type="entry name" value="HTH_LUXR_2"/>
    <property type="match status" value="1"/>
</dbReference>
<dbReference type="SMART" id="SM00448">
    <property type="entry name" value="REC"/>
    <property type="match status" value="1"/>
</dbReference>
<dbReference type="Gene3D" id="3.40.50.2300">
    <property type="match status" value="1"/>
</dbReference>
<dbReference type="GO" id="GO:0006355">
    <property type="term" value="P:regulation of DNA-templated transcription"/>
    <property type="evidence" value="ECO:0007669"/>
    <property type="project" value="InterPro"/>
</dbReference>
<dbReference type="Gene3D" id="1.10.10.10">
    <property type="entry name" value="Winged helix-like DNA-binding domain superfamily/Winged helix DNA-binding domain"/>
    <property type="match status" value="1"/>
</dbReference>
<dbReference type="InterPro" id="IPR039420">
    <property type="entry name" value="WalR-like"/>
</dbReference>
<accession>A0A7W7CFR0</accession>
<dbReference type="PROSITE" id="PS50110">
    <property type="entry name" value="RESPONSE_REGULATORY"/>
    <property type="match status" value="1"/>
</dbReference>
<evidence type="ECO:0000313" key="7">
    <source>
        <dbReference type="Proteomes" id="UP000533598"/>
    </source>
</evidence>
<comment type="caution">
    <text evidence="6">The sequence shown here is derived from an EMBL/GenBank/DDBJ whole genome shotgun (WGS) entry which is preliminary data.</text>
</comment>
<dbReference type="Pfam" id="PF00196">
    <property type="entry name" value="GerE"/>
    <property type="match status" value="1"/>
</dbReference>
<dbReference type="InterPro" id="IPR011006">
    <property type="entry name" value="CheY-like_superfamily"/>
</dbReference>
<reference evidence="6 7" key="1">
    <citation type="submission" date="2020-08" db="EMBL/GenBank/DDBJ databases">
        <title>Sequencing the genomes of 1000 actinobacteria strains.</title>
        <authorList>
            <person name="Klenk H.-P."/>
        </authorList>
    </citation>
    <scope>NUCLEOTIDE SEQUENCE [LARGE SCALE GENOMIC DNA]</scope>
    <source>
        <strain evidence="6 7">DSM 44230</strain>
    </source>
</reference>
<organism evidence="6 7">
    <name type="scientific">Crossiella cryophila</name>
    <dbReference type="NCBI Taxonomy" id="43355"/>
    <lineage>
        <taxon>Bacteria</taxon>
        <taxon>Bacillati</taxon>
        <taxon>Actinomycetota</taxon>
        <taxon>Actinomycetes</taxon>
        <taxon>Pseudonocardiales</taxon>
        <taxon>Pseudonocardiaceae</taxon>
        <taxon>Crossiella</taxon>
    </lineage>
</organism>
<dbReference type="PRINTS" id="PR00038">
    <property type="entry name" value="HTHLUXR"/>
</dbReference>
<evidence type="ECO:0000259" key="5">
    <source>
        <dbReference type="PROSITE" id="PS50110"/>
    </source>
</evidence>
<dbReference type="Proteomes" id="UP000533598">
    <property type="component" value="Unassembled WGS sequence"/>
</dbReference>
<evidence type="ECO:0000256" key="3">
    <source>
        <dbReference type="PROSITE-ProRule" id="PRU00169"/>
    </source>
</evidence>
<dbReference type="RefSeq" id="WP_185006157.1">
    <property type="nucleotide sequence ID" value="NZ_BAAAUI010000005.1"/>
</dbReference>
<proteinExistence type="predicted"/>
<gene>
    <name evidence="6" type="ORF">HNR67_006513</name>
</gene>
<protein>
    <submittedName>
        <fullName evidence="6">DNA-binding NarL/FixJ family response regulator</fullName>
    </submittedName>
</protein>
<feature type="domain" description="HTH luxR-type" evidence="4">
    <location>
        <begin position="130"/>
        <end position="195"/>
    </location>
</feature>
<dbReference type="InterPro" id="IPR000792">
    <property type="entry name" value="Tscrpt_reg_LuxR_C"/>
</dbReference>
<dbReference type="Pfam" id="PF00072">
    <property type="entry name" value="Response_reg"/>
    <property type="match status" value="1"/>
</dbReference>
<dbReference type="SMART" id="SM00421">
    <property type="entry name" value="HTH_LUXR"/>
    <property type="match status" value="1"/>
</dbReference>
<feature type="modified residue" description="4-aspartylphosphate" evidence="3">
    <location>
        <position position="51"/>
    </location>
</feature>
<dbReference type="InterPro" id="IPR036388">
    <property type="entry name" value="WH-like_DNA-bd_sf"/>
</dbReference>
<dbReference type="AlphaFoldDB" id="A0A7W7CFR0"/>
<dbReference type="CDD" id="cd17535">
    <property type="entry name" value="REC_NarL-like"/>
    <property type="match status" value="1"/>
</dbReference>
<dbReference type="GO" id="GO:0000160">
    <property type="term" value="P:phosphorelay signal transduction system"/>
    <property type="evidence" value="ECO:0007669"/>
    <property type="project" value="InterPro"/>
</dbReference>
<dbReference type="SUPFAM" id="SSF46894">
    <property type="entry name" value="C-terminal effector domain of the bipartite response regulators"/>
    <property type="match status" value="1"/>
</dbReference>